<organism evidence="1 2">
    <name type="scientific">Clavelina lepadiformis</name>
    <name type="common">Light-bulb sea squirt</name>
    <name type="synonym">Ascidia lepadiformis</name>
    <dbReference type="NCBI Taxonomy" id="159417"/>
    <lineage>
        <taxon>Eukaryota</taxon>
        <taxon>Metazoa</taxon>
        <taxon>Chordata</taxon>
        <taxon>Tunicata</taxon>
        <taxon>Ascidiacea</taxon>
        <taxon>Aplousobranchia</taxon>
        <taxon>Clavelinidae</taxon>
        <taxon>Clavelina</taxon>
    </lineage>
</organism>
<reference evidence="1 2" key="1">
    <citation type="submission" date="2024-02" db="EMBL/GenBank/DDBJ databases">
        <authorList>
            <person name="Daric V."/>
            <person name="Darras S."/>
        </authorList>
    </citation>
    <scope>NUCLEOTIDE SEQUENCE [LARGE SCALE GENOMIC DNA]</scope>
</reference>
<protein>
    <submittedName>
        <fullName evidence="1">Uncharacterized protein</fullName>
    </submittedName>
</protein>
<accession>A0ABP0FDL2</accession>
<proteinExistence type="predicted"/>
<dbReference type="EMBL" id="CAWYQH010000024">
    <property type="protein sequence ID" value="CAK8676188.1"/>
    <property type="molecule type" value="Genomic_DNA"/>
</dbReference>
<comment type="caution">
    <text evidence="1">The sequence shown here is derived from an EMBL/GenBank/DDBJ whole genome shotgun (WGS) entry which is preliminary data.</text>
</comment>
<keyword evidence="2" id="KW-1185">Reference proteome</keyword>
<evidence type="ECO:0000313" key="1">
    <source>
        <dbReference type="EMBL" id="CAK8676188.1"/>
    </source>
</evidence>
<sequence>MSITVKHKPVCVCIAKPEACGVERCRELVTRICQIILKDRKAKANDAALKEEFRITALLCT</sequence>
<name>A0ABP0FDL2_CLALP</name>
<gene>
    <name evidence="1" type="ORF">CVLEPA_LOCUS5667</name>
</gene>
<evidence type="ECO:0000313" key="2">
    <source>
        <dbReference type="Proteomes" id="UP001642483"/>
    </source>
</evidence>
<dbReference type="Proteomes" id="UP001642483">
    <property type="component" value="Unassembled WGS sequence"/>
</dbReference>